<name>A0A7K2IYK2_9ACTN</name>
<comment type="caution">
    <text evidence="2">The sequence shown here is derived from an EMBL/GenBank/DDBJ whole genome shotgun (WGS) entry which is preliminary data.</text>
</comment>
<dbReference type="Proteomes" id="UP000467124">
    <property type="component" value="Unassembled WGS sequence"/>
</dbReference>
<dbReference type="Gene3D" id="2.180.10.10">
    <property type="entry name" value="RHS repeat-associated core"/>
    <property type="match status" value="1"/>
</dbReference>
<protein>
    <submittedName>
        <fullName evidence="2">Uncharacterized protein</fullName>
    </submittedName>
</protein>
<feature type="region of interest" description="Disordered" evidence="1">
    <location>
        <begin position="73"/>
        <end position="92"/>
    </location>
</feature>
<reference evidence="2 3" key="1">
    <citation type="journal article" date="2019" name="Nat. Commun.">
        <title>The antimicrobial potential of Streptomyces from insect microbiomes.</title>
        <authorList>
            <person name="Chevrette M.G."/>
            <person name="Carlson C.M."/>
            <person name="Ortega H.E."/>
            <person name="Thomas C."/>
            <person name="Ananiev G.E."/>
            <person name="Barns K.J."/>
            <person name="Book A.J."/>
            <person name="Cagnazzo J."/>
            <person name="Carlos C."/>
            <person name="Flanigan W."/>
            <person name="Grubbs K.J."/>
            <person name="Horn H.A."/>
            <person name="Hoffmann F.M."/>
            <person name="Klassen J.L."/>
            <person name="Knack J.J."/>
            <person name="Lewin G.R."/>
            <person name="McDonald B.R."/>
            <person name="Muller L."/>
            <person name="Melo W.G.P."/>
            <person name="Pinto-Tomas A.A."/>
            <person name="Schmitz A."/>
            <person name="Wendt-Pienkowski E."/>
            <person name="Wildman S."/>
            <person name="Zhao M."/>
            <person name="Zhang F."/>
            <person name="Bugni T.S."/>
            <person name="Andes D.R."/>
            <person name="Pupo M.T."/>
            <person name="Currie C.R."/>
        </authorList>
    </citation>
    <scope>NUCLEOTIDE SEQUENCE [LARGE SCALE GENOMIC DNA]</scope>
    <source>
        <strain evidence="2 3">SID5840</strain>
    </source>
</reference>
<evidence type="ECO:0000313" key="2">
    <source>
        <dbReference type="EMBL" id="MYR35042.1"/>
    </source>
</evidence>
<accession>A0A7K2IYK2</accession>
<gene>
    <name evidence="2" type="ORF">GTW20_22960</name>
</gene>
<dbReference type="AlphaFoldDB" id="A0A7K2IYK2"/>
<evidence type="ECO:0000256" key="1">
    <source>
        <dbReference type="SAM" id="MobiDB-lite"/>
    </source>
</evidence>
<organism evidence="2 3">
    <name type="scientific">Nocardiopsis alba</name>
    <dbReference type="NCBI Taxonomy" id="53437"/>
    <lineage>
        <taxon>Bacteria</taxon>
        <taxon>Bacillati</taxon>
        <taxon>Actinomycetota</taxon>
        <taxon>Actinomycetes</taxon>
        <taxon>Streptosporangiales</taxon>
        <taxon>Nocardiopsidaceae</taxon>
        <taxon>Nocardiopsis</taxon>
    </lineage>
</organism>
<sequence>MPERGLTGSLVHQYYTYDDAGNVLNLRDEPTAEHLQADVQCFTYDHMRRMTGVWTPDATDGEACADRPSITVSEKAGRHDSTGTINLHPEQPTCDSYQGLIPHFSEKFPDARVNNSWG</sequence>
<evidence type="ECO:0000313" key="3">
    <source>
        <dbReference type="Proteomes" id="UP000467124"/>
    </source>
</evidence>
<dbReference type="RefSeq" id="WP_161111853.1">
    <property type="nucleotide sequence ID" value="NZ_JBIVQU010000002.1"/>
</dbReference>
<dbReference type="EMBL" id="WWHY01000001">
    <property type="protein sequence ID" value="MYR35042.1"/>
    <property type="molecule type" value="Genomic_DNA"/>
</dbReference>
<proteinExistence type="predicted"/>